<protein>
    <recommendedName>
        <fullName evidence="7">Beta-amylase</fullName>
        <ecNumber evidence="7">3.2.1.2</ecNumber>
    </recommendedName>
</protein>
<feature type="binding site" evidence="5">
    <location>
        <position position="310"/>
    </location>
    <ligand>
        <name>substrate</name>
    </ligand>
</feature>
<dbReference type="PANTHER" id="PTHR31352">
    <property type="entry name" value="BETA-AMYLASE 1, CHLOROPLASTIC"/>
    <property type="match status" value="1"/>
</dbReference>
<evidence type="ECO:0000256" key="8">
    <source>
        <dbReference type="SAM" id="SignalP"/>
    </source>
</evidence>
<dbReference type="InterPro" id="IPR017853">
    <property type="entry name" value="GH"/>
</dbReference>
<evidence type="ECO:0000256" key="1">
    <source>
        <dbReference type="ARBA" id="ARBA00005652"/>
    </source>
</evidence>
<evidence type="ECO:0000256" key="7">
    <source>
        <dbReference type="RuleBase" id="RU000509"/>
    </source>
</evidence>
<dbReference type="PANTHER" id="PTHR31352:SF1">
    <property type="entry name" value="BETA-AMYLASE 3, CHLOROPLASTIC"/>
    <property type="match status" value="1"/>
</dbReference>
<keyword evidence="3 7" id="KW-0624">Polysaccharide degradation</keyword>
<dbReference type="PRINTS" id="PR00750">
    <property type="entry name" value="BETAAMYLASE"/>
</dbReference>
<keyword evidence="7" id="KW-0378">Hydrolase</keyword>
<accession>A0A1I0ZK15</accession>
<dbReference type="PRINTS" id="PR00841">
    <property type="entry name" value="GLHYDLASE14A"/>
</dbReference>
<dbReference type="SMART" id="SM01065">
    <property type="entry name" value="CBM_2"/>
    <property type="match status" value="1"/>
</dbReference>
<feature type="domain" description="CBM20" evidence="9">
    <location>
        <begin position="444"/>
        <end position="545"/>
    </location>
</feature>
<dbReference type="EMBL" id="FOKI01000022">
    <property type="protein sequence ID" value="SFB25994.1"/>
    <property type="molecule type" value="Genomic_DNA"/>
</dbReference>
<keyword evidence="2 7" id="KW-0119">Carbohydrate metabolism</keyword>
<evidence type="ECO:0000259" key="9">
    <source>
        <dbReference type="PROSITE" id="PS51166"/>
    </source>
</evidence>
<dbReference type="GO" id="GO:0000272">
    <property type="term" value="P:polysaccharide catabolic process"/>
    <property type="evidence" value="ECO:0007669"/>
    <property type="project" value="UniProtKB-KW"/>
</dbReference>
<keyword evidence="11" id="KW-1185">Reference proteome</keyword>
<keyword evidence="6" id="KW-0479">Metal-binding</keyword>
<feature type="binding site" evidence="6">
    <location>
        <position position="87"/>
    </location>
    <ligand>
        <name>Ca(2+)</name>
        <dbReference type="ChEBI" id="CHEBI:29108"/>
    </ligand>
</feature>
<dbReference type="GO" id="GO:0046872">
    <property type="term" value="F:metal ion binding"/>
    <property type="evidence" value="ECO:0007669"/>
    <property type="project" value="UniProtKB-KW"/>
</dbReference>
<dbReference type="AlphaFoldDB" id="A0A1I0ZK15"/>
<proteinExistence type="inferred from homology"/>
<comment type="similarity">
    <text evidence="1 7">Belongs to the glycosyl hydrolase 14 family.</text>
</comment>
<organism evidence="10 11">
    <name type="scientific">Clostridium frigidicarnis</name>
    <dbReference type="NCBI Taxonomy" id="84698"/>
    <lineage>
        <taxon>Bacteria</taxon>
        <taxon>Bacillati</taxon>
        <taxon>Bacillota</taxon>
        <taxon>Clostridia</taxon>
        <taxon>Eubacteriales</taxon>
        <taxon>Clostridiaceae</taxon>
        <taxon>Clostridium</taxon>
    </lineage>
</organism>
<sequence length="545" mass="61604">MNTKRKSLKTYGKVILCFLLSISLNLSFSSKTYASSINSDYNSFVMAPLEKIKDWNEFKNQLTTLKNNGVYALTTDIWWGDVEGNGDNEFDWSYYKKYADTVRDSGLKWVPILSTHKCGENVGDPANIPLPSWLWSKDTTENMQFKDESGNFNNESLSPWWSGTTKQYDELYASFASNFSNYKDIIVKIYLSGGAAGELRFPSYNSKTYPKRGKLQCYSQAAEKDFQNEMKHKYSTIALLNNAWGTTLPSFDEITPPTDGDNFFINGYKSKYGEDFLTWYQGVLSRHLGSIAAKAHKNFDSVFNVRIGAKIAGIHWLMNSPTMPHAAEYSAGYYNYSTLLDQFKISDLDLTFTCLEMDDSKINTNPYYSAPKSLVIEVATLASSKGIKHYGENGLPICNNNQSYQNLGEMLFNYKFSGFALLRLSNIVDSNGNATPEMKPFKDTLIMKPVPVNFTVNDVNTTSNENMYITGDRWEMSNWTTGLYPLQLKNNNGKFEGTTYLGAGTTYQFKAIKKDSTGNITWESGNNKSYTVPYSGGSYTWNLNN</sequence>
<feature type="active site" description="Proton donor" evidence="4">
    <location>
        <position position="198"/>
    </location>
</feature>
<keyword evidence="6" id="KW-0106">Calcium</keyword>
<dbReference type="Gene3D" id="2.60.40.10">
    <property type="entry name" value="Immunoglobulins"/>
    <property type="match status" value="1"/>
</dbReference>
<feature type="chain" id="PRO_5011715618" description="Beta-amylase" evidence="8">
    <location>
        <begin position="35"/>
        <end position="545"/>
    </location>
</feature>
<comment type="catalytic activity">
    <reaction evidence="7">
        <text>Hydrolysis of (1-&gt;4)-alpha-D-glucosidic linkages in polysaccharides so as to remove successive maltose units from the non-reducing ends of the chains.</text>
        <dbReference type="EC" id="3.2.1.2"/>
    </reaction>
</comment>
<gene>
    <name evidence="10" type="ORF">SAMN04488528_102233</name>
</gene>
<feature type="binding site" evidence="5">
    <location>
        <position position="423"/>
    </location>
    <ligand>
        <name>substrate</name>
    </ligand>
</feature>
<evidence type="ECO:0000256" key="2">
    <source>
        <dbReference type="ARBA" id="ARBA00023277"/>
    </source>
</evidence>
<keyword evidence="8" id="KW-0732">Signal</keyword>
<name>A0A1I0ZK15_9CLOT</name>
<dbReference type="Pfam" id="PF01373">
    <property type="entry name" value="Glyco_hydro_14"/>
    <property type="match status" value="1"/>
</dbReference>
<comment type="cofactor">
    <cofactor evidence="6">
        <name>Ca(2+)</name>
        <dbReference type="ChEBI" id="CHEBI:29108"/>
    </cofactor>
    <text evidence="6">Binds 1 Ca(2+) ion per subunit.</text>
</comment>
<dbReference type="PROSITE" id="PS51166">
    <property type="entry name" value="CBM20"/>
    <property type="match status" value="1"/>
</dbReference>
<evidence type="ECO:0000313" key="10">
    <source>
        <dbReference type="EMBL" id="SFB25994.1"/>
    </source>
</evidence>
<evidence type="ECO:0000256" key="3">
    <source>
        <dbReference type="ARBA" id="ARBA00023326"/>
    </source>
</evidence>
<feature type="binding site" evidence="5">
    <location>
        <position position="353"/>
    </location>
    <ligand>
        <name>substrate</name>
    </ligand>
</feature>
<feature type="binding site" evidence="5">
    <location>
        <position position="315"/>
    </location>
    <ligand>
        <name>substrate</name>
    </ligand>
</feature>
<feature type="binding site" evidence="6">
    <location>
        <position position="83"/>
    </location>
    <ligand>
        <name>Ca(2+)</name>
        <dbReference type="ChEBI" id="CHEBI:29108"/>
    </ligand>
</feature>
<dbReference type="OrthoDB" id="9805159at2"/>
<dbReference type="GO" id="GO:0016161">
    <property type="term" value="F:beta-amylase activity"/>
    <property type="evidence" value="ECO:0007669"/>
    <property type="project" value="UniProtKB-EC"/>
</dbReference>
<feature type="signal peptide" evidence="8">
    <location>
        <begin position="1"/>
        <end position="34"/>
    </location>
</feature>
<feature type="active site" description="Proton acceptor" evidence="4">
    <location>
        <position position="392"/>
    </location>
</feature>
<dbReference type="EC" id="3.2.1.2" evidence="7"/>
<dbReference type="InterPro" id="IPR002044">
    <property type="entry name" value="CBM20"/>
</dbReference>
<reference evidence="10 11" key="1">
    <citation type="submission" date="2016-10" db="EMBL/GenBank/DDBJ databases">
        <authorList>
            <person name="de Groot N.N."/>
        </authorList>
    </citation>
    <scope>NUCLEOTIDE SEQUENCE [LARGE SCALE GENOMIC DNA]</scope>
    <source>
        <strain evidence="10 11">DSM 12271</strain>
    </source>
</reference>
<dbReference type="InterPro" id="IPR001554">
    <property type="entry name" value="Glyco_hydro_14"/>
</dbReference>
<dbReference type="RefSeq" id="WP_090042059.1">
    <property type="nucleotide sequence ID" value="NZ_FOKI01000022.1"/>
</dbReference>
<dbReference type="STRING" id="84698.SAMN04488528_102233"/>
<dbReference type="Pfam" id="PF00686">
    <property type="entry name" value="CBM_20"/>
    <property type="match status" value="1"/>
</dbReference>
<evidence type="ECO:0000256" key="6">
    <source>
        <dbReference type="PIRSR" id="PIRSR600125-3"/>
    </source>
</evidence>
<evidence type="ECO:0000313" key="11">
    <source>
        <dbReference type="Proteomes" id="UP000198619"/>
    </source>
</evidence>
<keyword evidence="7" id="KW-0326">Glycosidase</keyword>
<feature type="binding site" evidence="5">
    <location>
        <position position="76"/>
    </location>
    <ligand>
        <name>substrate</name>
    </ligand>
</feature>
<dbReference type="InterPro" id="IPR000125">
    <property type="entry name" value="Glyco_hydro_14A_bac"/>
</dbReference>
<dbReference type="Proteomes" id="UP000198619">
    <property type="component" value="Unassembled WGS sequence"/>
</dbReference>
<dbReference type="SUPFAM" id="SSF51445">
    <property type="entry name" value="(Trans)glycosidases"/>
    <property type="match status" value="1"/>
</dbReference>
<evidence type="ECO:0000256" key="4">
    <source>
        <dbReference type="PIRSR" id="PIRSR600125-1"/>
    </source>
</evidence>
<evidence type="ECO:0000256" key="5">
    <source>
        <dbReference type="PIRSR" id="PIRSR600125-2"/>
    </source>
</evidence>
<feature type="binding site" evidence="5">
    <location>
        <position position="124"/>
    </location>
    <ligand>
        <name>substrate</name>
    </ligand>
</feature>
<dbReference type="GO" id="GO:2001070">
    <property type="term" value="F:starch binding"/>
    <property type="evidence" value="ECO:0007669"/>
    <property type="project" value="InterPro"/>
</dbReference>
<dbReference type="Gene3D" id="3.20.20.80">
    <property type="entry name" value="Glycosidases"/>
    <property type="match status" value="1"/>
</dbReference>
<dbReference type="InterPro" id="IPR013783">
    <property type="entry name" value="Ig-like_fold"/>
</dbReference>
<feature type="binding site" evidence="6">
    <location>
        <position position="170"/>
    </location>
    <ligand>
        <name>Ca(2+)</name>
        <dbReference type="ChEBI" id="CHEBI:29108"/>
    </ligand>
</feature>
<feature type="binding site" evidence="5">
    <location>
        <position position="116"/>
    </location>
    <ligand>
        <name>substrate</name>
    </ligand>
</feature>